<protein>
    <submittedName>
        <fullName evidence="2">Uncharacterized protein</fullName>
    </submittedName>
</protein>
<sequence length="155" mass="17512">MVIGRKAFNQQYGDTPSQTHQTANTSTTKTVPDCLGKQTQGGMPAVSSRLWQHNSSRVWQGSEARKPNAAVAAREHLDNGTFQGQLAKARRADKFKGFNNEEGHEVRDIWGFNEGIEFWDAMDFKIRTIRGPEIHCDDGVTMEQIPPETQIRPEW</sequence>
<reference evidence="2" key="1">
    <citation type="journal article" date="2023" name="Mol. Phylogenet. Evol.">
        <title>Genome-scale phylogeny and comparative genomics of the fungal order Sordariales.</title>
        <authorList>
            <person name="Hensen N."/>
            <person name="Bonometti L."/>
            <person name="Westerberg I."/>
            <person name="Brannstrom I.O."/>
            <person name="Guillou S."/>
            <person name="Cros-Aarteil S."/>
            <person name="Calhoun S."/>
            <person name="Haridas S."/>
            <person name="Kuo A."/>
            <person name="Mondo S."/>
            <person name="Pangilinan J."/>
            <person name="Riley R."/>
            <person name="LaButti K."/>
            <person name="Andreopoulos B."/>
            <person name="Lipzen A."/>
            <person name="Chen C."/>
            <person name="Yan M."/>
            <person name="Daum C."/>
            <person name="Ng V."/>
            <person name="Clum A."/>
            <person name="Steindorff A."/>
            <person name="Ohm R.A."/>
            <person name="Martin F."/>
            <person name="Silar P."/>
            <person name="Natvig D.O."/>
            <person name="Lalanne C."/>
            <person name="Gautier V."/>
            <person name="Ament-Velasquez S.L."/>
            <person name="Kruys A."/>
            <person name="Hutchinson M.I."/>
            <person name="Powell A.J."/>
            <person name="Barry K."/>
            <person name="Miller A.N."/>
            <person name="Grigoriev I.V."/>
            <person name="Debuchy R."/>
            <person name="Gladieux P."/>
            <person name="Hiltunen Thoren M."/>
            <person name="Johannesson H."/>
        </authorList>
    </citation>
    <scope>NUCLEOTIDE SEQUENCE</scope>
    <source>
        <strain evidence="2">CBS 508.74</strain>
    </source>
</reference>
<dbReference type="RefSeq" id="XP_064669923.1">
    <property type="nucleotide sequence ID" value="XM_064819373.1"/>
</dbReference>
<evidence type="ECO:0000256" key="1">
    <source>
        <dbReference type="SAM" id="MobiDB-lite"/>
    </source>
</evidence>
<feature type="compositionally biased region" description="Polar residues" evidence="1">
    <location>
        <begin position="8"/>
        <end position="30"/>
    </location>
</feature>
<dbReference type="EMBL" id="MU853342">
    <property type="protein sequence ID" value="KAK4112353.1"/>
    <property type="molecule type" value="Genomic_DNA"/>
</dbReference>
<name>A0AAN6TDH6_9PEZI</name>
<dbReference type="Proteomes" id="UP001302812">
    <property type="component" value="Unassembled WGS sequence"/>
</dbReference>
<keyword evidence="3" id="KW-1185">Reference proteome</keyword>
<dbReference type="AlphaFoldDB" id="A0AAN6TDH6"/>
<evidence type="ECO:0000313" key="2">
    <source>
        <dbReference type="EMBL" id="KAK4112353.1"/>
    </source>
</evidence>
<comment type="caution">
    <text evidence="2">The sequence shown here is derived from an EMBL/GenBank/DDBJ whole genome shotgun (WGS) entry which is preliminary data.</text>
</comment>
<organism evidence="2 3">
    <name type="scientific">Canariomyces notabilis</name>
    <dbReference type="NCBI Taxonomy" id="2074819"/>
    <lineage>
        <taxon>Eukaryota</taxon>
        <taxon>Fungi</taxon>
        <taxon>Dikarya</taxon>
        <taxon>Ascomycota</taxon>
        <taxon>Pezizomycotina</taxon>
        <taxon>Sordariomycetes</taxon>
        <taxon>Sordariomycetidae</taxon>
        <taxon>Sordariales</taxon>
        <taxon>Chaetomiaceae</taxon>
        <taxon>Canariomyces</taxon>
    </lineage>
</organism>
<proteinExistence type="predicted"/>
<dbReference type="GeneID" id="89943499"/>
<evidence type="ECO:0000313" key="3">
    <source>
        <dbReference type="Proteomes" id="UP001302812"/>
    </source>
</evidence>
<reference evidence="2" key="2">
    <citation type="submission" date="2023-05" db="EMBL/GenBank/DDBJ databases">
        <authorList>
            <consortium name="Lawrence Berkeley National Laboratory"/>
            <person name="Steindorff A."/>
            <person name="Hensen N."/>
            <person name="Bonometti L."/>
            <person name="Westerberg I."/>
            <person name="Brannstrom I.O."/>
            <person name="Guillou S."/>
            <person name="Cros-Aarteil S."/>
            <person name="Calhoun S."/>
            <person name="Haridas S."/>
            <person name="Kuo A."/>
            <person name="Mondo S."/>
            <person name="Pangilinan J."/>
            <person name="Riley R."/>
            <person name="Labutti K."/>
            <person name="Andreopoulos B."/>
            <person name="Lipzen A."/>
            <person name="Chen C."/>
            <person name="Yanf M."/>
            <person name="Daum C."/>
            <person name="Ng V."/>
            <person name="Clum A."/>
            <person name="Ohm R."/>
            <person name="Martin F."/>
            <person name="Silar P."/>
            <person name="Natvig D."/>
            <person name="Lalanne C."/>
            <person name="Gautier V."/>
            <person name="Ament-Velasquez S.L."/>
            <person name="Kruys A."/>
            <person name="Hutchinson M.I."/>
            <person name="Powell A.J."/>
            <person name="Barry K."/>
            <person name="Miller A.N."/>
            <person name="Grigoriev I.V."/>
            <person name="Debuchy R."/>
            <person name="Gladieux P."/>
            <person name="Thoren M.H."/>
            <person name="Johannesson H."/>
        </authorList>
    </citation>
    <scope>NUCLEOTIDE SEQUENCE</scope>
    <source>
        <strain evidence="2">CBS 508.74</strain>
    </source>
</reference>
<accession>A0AAN6TDH6</accession>
<feature type="region of interest" description="Disordered" evidence="1">
    <location>
        <begin position="1"/>
        <end position="31"/>
    </location>
</feature>
<gene>
    <name evidence="2" type="ORF">N656DRAFT_85592</name>
</gene>